<dbReference type="EMBL" id="BPLR01011171">
    <property type="protein sequence ID" value="GIY44633.1"/>
    <property type="molecule type" value="Genomic_DNA"/>
</dbReference>
<dbReference type="Proteomes" id="UP001054945">
    <property type="component" value="Unassembled WGS sequence"/>
</dbReference>
<dbReference type="AlphaFoldDB" id="A0AAV4TD93"/>
<sequence length="88" mass="10110">MPDDVDMDDPEKTKNTTFKKALMKRYLRSGSGSCAKYRLGGGCMCVGYCGAFSSWESSTPSHRSKRFQKNRHFYAHHLRATPYSFIEF</sequence>
<proteinExistence type="predicted"/>
<organism evidence="1 2">
    <name type="scientific">Caerostris extrusa</name>
    <name type="common">Bark spider</name>
    <name type="synonym">Caerostris bankana</name>
    <dbReference type="NCBI Taxonomy" id="172846"/>
    <lineage>
        <taxon>Eukaryota</taxon>
        <taxon>Metazoa</taxon>
        <taxon>Ecdysozoa</taxon>
        <taxon>Arthropoda</taxon>
        <taxon>Chelicerata</taxon>
        <taxon>Arachnida</taxon>
        <taxon>Araneae</taxon>
        <taxon>Araneomorphae</taxon>
        <taxon>Entelegynae</taxon>
        <taxon>Araneoidea</taxon>
        <taxon>Araneidae</taxon>
        <taxon>Caerostris</taxon>
    </lineage>
</organism>
<comment type="caution">
    <text evidence="1">The sequence shown here is derived from an EMBL/GenBank/DDBJ whole genome shotgun (WGS) entry which is preliminary data.</text>
</comment>
<reference evidence="1 2" key="1">
    <citation type="submission" date="2021-06" db="EMBL/GenBank/DDBJ databases">
        <title>Caerostris extrusa draft genome.</title>
        <authorList>
            <person name="Kono N."/>
            <person name="Arakawa K."/>
        </authorList>
    </citation>
    <scope>NUCLEOTIDE SEQUENCE [LARGE SCALE GENOMIC DNA]</scope>
</reference>
<protein>
    <submittedName>
        <fullName evidence="1">Uncharacterized protein</fullName>
    </submittedName>
</protein>
<evidence type="ECO:0000313" key="2">
    <source>
        <dbReference type="Proteomes" id="UP001054945"/>
    </source>
</evidence>
<accession>A0AAV4TD93</accession>
<name>A0AAV4TD93_CAEEX</name>
<keyword evidence="2" id="KW-1185">Reference proteome</keyword>
<evidence type="ECO:0000313" key="1">
    <source>
        <dbReference type="EMBL" id="GIY44633.1"/>
    </source>
</evidence>
<gene>
    <name evidence="1" type="ORF">CEXT_331761</name>
</gene>